<evidence type="ECO:0008006" key="3">
    <source>
        <dbReference type="Google" id="ProtNLM"/>
    </source>
</evidence>
<evidence type="ECO:0000313" key="2">
    <source>
        <dbReference type="Proteomes" id="UP000004691"/>
    </source>
</evidence>
<gene>
    <name evidence="1" type="ORF">SacxiDRAFT_0438</name>
</gene>
<dbReference type="HOGENOM" id="CLU_107608_0_0_11"/>
<organism evidence="1 2">
    <name type="scientific">Saccharomonospora xinjiangensis XJ-54</name>
    <dbReference type="NCBI Taxonomy" id="882086"/>
    <lineage>
        <taxon>Bacteria</taxon>
        <taxon>Bacillati</taxon>
        <taxon>Actinomycetota</taxon>
        <taxon>Actinomycetes</taxon>
        <taxon>Pseudonocardiales</taxon>
        <taxon>Pseudonocardiaceae</taxon>
        <taxon>Saccharomonospora</taxon>
    </lineage>
</organism>
<dbReference type="STRING" id="882086.SacxiDRAFT_0438"/>
<dbReference type="EMBL" id="JH636049">
    <property type="protein sequence ID" value="EID52714.1"/>
    <property type="molecule type" value="Genomic_DNA"/>
</dbReference>
<reference evidence="1 2" key="1">
    <citation type="submission" date="2012-01" db="EMBL/GenBank/DDBJ databases">
        <title>Improved High-Quality Draft sequence of Saccharomonospora xinjiangensis XJ-54.</title>
        <authorList>
            <consortium name="US DOE Joint Genome Institute"/>
            <person name="Lucas S."/>
            <person name="Han J."/>
            <person name="Lapidus A."/>
            <person name="Cheng J.-F."/>
            <person name="Goodwin L."/>
            <person name="Pitluck S."/>
            <person name="Peters L."/>
            <person name="Mikhailova N."/>
            <person name="Teshima H."/>
            <person name="Detter J.C."/>
            <person name="Han C."/>
            <person name="Tapia R."/>
            <person name="Land M."/>
            <person name="Hauser L."/>
            <person name="Kyrpides N."/>
            <person name="Ivanova N."/>
            <person name="Pagani I."/>
            <person name="Brambilla E.-M."/>
            <person name="Klenk H.-P."/>
            <person name="Woyke T."/>
        </authorList>
    </citation>
    <scope>NUCLEOTIDE SEQUENCE [LARGE SCALE GENOMIC DNA]</scope>
    <source>
        <strain evidence="1 2">XJ-54</strain>
    </source>
</reference>
<dbReference type="Proteomes" id="UP000004691">
    <property type="component" value="Unassembled WGS sequence"/>
</dbReference>
<protein>
    <recommendedName>
        <fullName evidence="3">SMI1/KNR4 family protein</fullName>
    </recommendedName>
</protein>
<proteinExistence type="predicted"/>
<evidence type="ECO:0000313" key="1">
    <source>
        <dbReference type="EMBL" id="EID52714.1"/>
    </source>
</evidence>
<accession>I0UXW1</accession>
<dbReference type="eggNOG" id="ENOG5032NYW">
    <property type="taxonomic scope" value="Bacteria"/>
</dbReference>
<dbReference type="OrthoDB" id="286413at2"/>
<dbReference type="AlphaFoldDB" id="I0UXW1"/>
<name>I0UXW1_9PSEU</name>
<keyword evidence="2" id="KW-1185">Reference proteome</keyword>
<dbReference type="RefSeq" id="WP_006236817.1">
    <property type="nucleotide sequence ID" value="NZ_JH636049.1"/>
</dbReference>
<sequence length="172" mass="19207">MNDDAVTLPPALAEAHRLGFDFRGGDGVDFEPYPRFLTPEETVRWLRDWTGDPAPDAAAFRIFGQDGTGGVAAFWFVRDGEPLTRQPVAFLGSEGETGVIAPDLDGYLWLLAAGFGPREAMMYPEHEHEPREDVRLTRIAQSWAPSARRPVADIIAEVRDLADRLEAWAEQW</sequence>